<accession>A0A7J8N0T9</accession>
<keyword evidence="1" id="KW-1133">Transmembrane helix</keyword>
<evidence type="ECO:0000313" key="2">
    <source>
        <dbReference type="EMBL" id="MBA0570598.1"/>
    </source>
</evidence>
<feature type="non-terminal residue" evidence="2">
    <location>
        <position position="1"/>
    </location>
</feature>
<reference evidence="2 3" key="1">
    <citation type="journal article" date="2019" name="Genome Biol. Evol.">
        <title>Insights into the evolution of the New World diploid cottons (Gossypium, subgenus Houzingenia) based on genome sequencing.</title>
        <authorList>
            <person name="Grover C.E."/>
            <person name="Arick M.A. 2nd"/>
            <person name="Thrash A."/>
            <person name="Conover J.L."/>
            <person name="Sanders W.S."/>
            <person name="Peterson D.G."/>
            <person name="Frelichowski J.E."/>
            <person name="Scheffler J.A."/>
            <person name="Scheffler B.E."/>
            <person name="Wendel J.F."/>
        </authorList>
    </citation>
    <scope>NUCLEOTIDE SEQUENCE [LARGE SCALE GENOMIC DNA]</scope>
    <source>
        <strain evidence="2">157</strain>
        <tissue evidence="2">Leaf</tissue>
    </source>
</reference>
<evidence type="ECO:0000256" key="1">
    <source>
        <dbReference type="SAM" id="Phobius"/>
    </source>
</evidence>
<dbReference type="Proteomes" id="UP000593572">
    <property type="component" value="Unassembled WGS sequence"/>
</dbReference>
<comment type="caution">
    <text evidence="2">The sequence shown here is derived from an EMBL/GenBank/DDBJ whole genome shotgun (WGS) entry which is preliminary data.</text>
</comment>
<organism evidence="2 3">
    <name type="scientific">Gossypium lobatum</name>
    <dbReference type="NCBI Taxonomy" id="34289"/>
    <lineage>
        <taxon>Eukaryota</taxon>
        <taxon>Viridiplantae</taxon>
        <taxon>Streptophyta</taxon>
        <taxon>Embryophyta</taxon>
        <taxon>Tracheophyta</taxon>
        <taxon>Spermatophyta</taxon>
        <taxon>Magnoliopsida</taxon>
        <taxon>eudicotyledons</taxon>
        <taxon>Gunneridae</taxon>
        <taxon>Pentapetalae</taxon>
        <taxon>rosids</taxon>
        <taxon>malvids</taxon>
        <taxon>Malvales</taxon>
        <taxon>Malvaceae</taxon>
        <taxon>Malvoideae</taxon>
        <taxon>Gossypium</taxon>
    </lineage>
</organism>
<proteinExistence type="predicted"/>
<name>A0A7J8N0T9_9ROSI</name>
<protein>
    <submittedName>
        <fullName evidence="2">Uncharacterized protein</fullName>
    </submittedName>
</protein>
<dbReference type="EMBL" id="JABEZX010000011">
    <property type="protein sequence ID" value="MBA0570598.1"/>
    <property type="molecule type" value="Genomic_DNA"/>
</dbReference>
<keyword evidence="3" id="KW-1185">Reference proteome</keyword>
<gene>
    <name evidence="2" type="ORF">Golob_004227</name>
</gene>
<keyword evidence="1" id="KW-0812">Transmembrane</keyword>
<feature type="transmembrane region" description="Helical" evidence="1">
    <location>
        <begin position="21"/>
        <end position="40"/>
    </location>
</feature>
<dbReference type="AlphaFoldDB" id="A0A7J8N0T9"/>
<evidence type="ECO:0000313" key="3">
    <source>
        <dbReference type="Proteomes" id="UP000593572"/>
    </source>
</evidence>
<sequence>IYEFHPRITSFQTILKACKAFLFNFFACFFYLLIFFLFSFCNGKLRQENWEKKKD</sequence>
<keyword evidence="1" id="KW-0472">Membrane</keyword>